<dbReference type="PANTHER" id="PTHR12992">
    <property type="entry name" value="NUDIX HYDROLASE"/>
    <property type="match status" value="1"/>
</dbReference>
<evidence type="ECO:0000313" key="8">
    <source>
        <dbReference type="EMBL" id="BAI81373.1"/>
    </source>
</evidence>
<evidence type="ECO:0000256" key="1">
    <source>
        <dbReference type="ARBA" id="ARBA00001936"/>
    </source>
</evidence>
<dbReference type="GO" id="GO:0010945">
    <property type="term" value="F:coenzyme A diphosphatase activity"/>
    <property type="evidence" value="ECO:0007669"/>
    <property type="project" value="InterPro"/>
</dbReference>
<evidence type="ECO:0000256" key="6">
    <source>
        <dbReference type="ARBA" id="ARBA00023211"/>
    </source>
</evidence>
<dbReference type="Proteomes" id="UP000001520">
    <property type="component" value="Chromosome"/>
</dbReference>
<dbReference type="InterPro" id="IPR000086">
    <property type="entry name" value="NUDIX_hydrolase_dom"/>
</dbReference>
<dbReference type="Gene3D" id="3.90.79.10">
    <property type="entry name" value="Nucleoside Triphosphate Pyrophosphohydrolase"/>
    <property type="match status" value="1"/>
</dbReference>
<comment type="cofactor">
    <cofactor evidence="1">
        <name>Mn(2+)</name>
        <dbReference type="ChEBI" id="CHEBI:29035"/>
    </cofactor>
</comment>
<dbReference type="eggNOG" id="COG0494">
    <property type="taxonomic scope" value="Bacteria"/>
</dbReference>
<organism evidence="8 9">
    <name type="scientific">Deferribacter desulfuricans (strain DSM 14783 / JCM 11476 / NBRC 101012 / SSM1)</name>
    <dbReference type="NCBI Taxonomy" id="639282"/>
    <lineage>
        <taxon>Bacteria</taxon>
        <taxon>Pseudomonadati</taxon>
        <taxon>Deferribacterota</taxon>
        <taxon>Deferribacteres</taxon>
        <taxon>Deferribacterales</taxon>
        <taxon>Deferribacteraceae</taxon>
        <taxon>Deferribacter</taxon>
    </lineage>
</organism>
<dbReference type="InterPro" id="IPR045121">
    <property type="entry name" value="CoAse"/>
</dbReference>
<dbReference type="EMBL" id="AP011529">
    <property type="protein sequence ID" value="BAI81373.1"/>
    <property type="molecule type" value="Genomic_DNA"/>
</dbReference>
<dbReference type="PANTHER" id="PTHR12992:SF11">
    <property type="entry name" value="MITOCHONDRIAL COENZYME A DIPHOSPHATASE NUDT8"/>
    <property type="match status" value="1"/>
</dbReference>
<gene>
    <name evidence="8" type="ordered locus">DEFDS_1922</name>
</gene>
<dbReference type="GO" id="GO:0046872">
    <property type="term" value="F:metal ion binding"/>
    <property type="evidence" value="ECO:0007669"/>
    <property type="project" value="UniProtKB-KW"/>
</dbReference>
<proteinExistence type="predicted"/>
<protein>
    <submittedName>
        <fullName evidence="8">NUDIX hydrolase</fullName>
    </submittedName>
</protein>
<dbReference type="InterPro" id="IPR015797">
    <property type="entry name" value="NUDIX_hydrolase-like_dom_sf"/>
</dbReference>
<dbReference type="STRING" id="639282.DEFDS_1922"/>
<comment type="cofactor">
    <cofactor evidence="2">
        <name>Mg(2+)</name>
        <dbReference type="ChEBI" id="CHEBI:18420"/>
    </cofactor>
</comment>
<feature type="domain" description="Nudix hydrolase" evidence="7">
    <location>
        <begin position="17"/>
        <end position="154"/>
    </location>
</feature>
<accession>D3P9I3</accession>
<evidence type="ECO:0000256" key="4">
    <source>
        <dbReference type="ARBA" id="ARBA00022801"/>
    </source>
</evidence>
<dbReference type="HOGENOM" id="CLU_040940_5_3_0"/>
<dbReference type="PROSITE" id="PS51462">
    <property type="entry name" value="NUDIX"/>
    <property type="match status" value="1"/>
</dbReference>
<keyword evidence="3" id="KW-0479">Metal-binding</keyword>
<evidence type="ECO:0000256" key="3">
    <source>
        <dbReference type="ARBA" id="ARBA00022723"/>
    </source>
</evidence>
<evidence type="ECO:0000256" key="5">
    <source>
        <dbReference type="ARBA" id="ARBA00022842"/>
    </source>
</evidence>
<evidence type="ECO:0000259" key="7">
    <source>
        <dbReference type="PROSITE" id="PS51462"/>
    </source>
</evidence>
<keyword evidence="5" id="KW-0460">Magnesium</keyword>
<keyword evidence="9" id="KW-1185">Reference proteome</keyword>
<dbReference type="Pfam" id="PF00293">
    <property type="entry name" value="NUDIX"/>
    <property type="match status" value="1"/>
</dbReference>
<dbReference type="SUPFAM" id="SSF55811">
    <property type="entry name" value="Nudix"/>
    <property type="match status" value="1"/>
</dbReference>
<evidence type="ECO:0000256" key="2">
    <source>
        <dbReference type="ARBA" id="ARBA00001946"/>
    </source>
</evidence>
<dbReference type="AlphaFoldDB" id="D3P9I3"/>
<reference evidence="8 9" key="1">
    <citation type="journal article" date="2010" name="DNA Res.">
        <title>Bacterial lifestyle in a deep-sea hydrothermal vent chimney revealed by the genome sequence of the thermophilic bacterium Deferribacter desulfuricans SSM1.</title>
        <authorList>
            <person name="Takaki Y."/>
            <person name="Shimamura S."/>
            <person name="Nakagawa S."/>
            <person name="Fukuhara Y."/>
            <person name="Horikawa H."/>
            <person name="Ankai A."/>
            <person name="Harada T."/>
            <person name="Hosoyama A."/>
            <person name="Oguchi A."/>
            <person name="Fukui S."/>
            <person name="Fujita N."/>
            <person name="Takami H."/>
            <person name="Takai K."/>
        </authorList>
    </citation>
    <scope>NUCLEOTIDE SEQUENCE [LARGE SCALE GENOMIC DNA]</scope>
    <source>
        <strain evidence="9">DSM 14783 / JCM 11476 / NBRC 101012 / SSM1</strain>
    </source>
</reference>
<keyword evidence="4 8" id="KW-0378">Hydrolase</keyword>
<name>D3P9I3_DEFDS</name>
<evidence type="ECO:0000313" key="9">
    <source>
        <dbReference type="Proteomes" id="UP000001520"/>
    </source>
</evidence>
<dbReference type="CDD" id="cd03426">
    <property type="entry name" value="NUDIX_CoAse_Nudt7"/>
    <property type="match status" value="1"/>
</dbReference>
<sequence>MVEVLAGYKRVKKKAIDKSAAVLIPFIYNDDNLEIIFTKRQPWLNNHSGEVSFPGGGAEDDDNTLRDTALRETFEETGISISDVEILGKLDDEYSITNIKVTPYVGFVAKNLKEVNFKKDETEVERIFTVPVTYFYNENIFWTENWVRNSEKREVYFYKYDDLIIWGLTGRILFKMLNLIKKCFV</sequence>
<keyword evidence="6" id="KW-0464">Manganese</keyword>
<dbReference type="KEGG" id="ddf:DEFDS_1922"/>